<evidence type="ECO:0000313" key="2">
    <source>
        <dbReference type="Proteomes" id="UP000605201"/>
    </source>
</evidence>
<dbReference type="EC" id="2.1.1.-" evidence="1"/>
<evidence type="ECO:0000313" key="1">
    <source>
        <dbReference type="EMBL" id="MBC8432917.1"/>
    </source>
</evidence>
<dbReference type="InterPro" id="IPR027612">
    <property type="entry name" value="Put_MTase_LIC12133"/>
</dbReference>
<dbReference type="EMBL" id="JACNIG010000254">
    <property type="protein sequence ID" value="MBC8432917.1"/>
    <property type="molecule type" value="Genomic_DNA"/>
</dbReference>
<accession>A0A8J6P3L6</accession>
<organism evidence="1 2">
    <name type="scientific">Candidatus Desulfatibia vada</name>
    <dbReference type="NCBI Taxonomy" id="2841696"/>
    <lineage>
        <taxon>Bacteria</taxon>
        <taxon>Pseudomonadati</taxon>
        <taxon>Thermodesulfobacteriota</taxon>
        <taxon>Desulfobacteria</taxon>
        <taxon>Desulfobacterales</taxon>
        <taxon>Desulfobacterales incertae sedis</taxon>
        <taxon>Candidatus Desulfatibia</taxon>
    </lineage>
</organism>
<dbReference type="GO" id="GO:0032259">
    <property type="term" value="P:methylation"/>
    <property type="evidence" value="ECO:0007669"/>
    <property type="project" value="UniProtKB-KW"/>
</dbReference>
<proteinExistence type="predicted"/>
<comment type="caution">
    <text evidence="1">The sequence shown here is derived from an EMBL/GenBank/DDBJ whole genome shotgun (WGS) entry which is preliminary data.</text>
</comment>
<dbReference type="Proteomes" id="UP000605201">
    <property type="component" value="Unassembled WGS sequence"/>
</dbReference>
<gene>
    <name evidence="1" type="ORF">H8D96_13485</name>
</gene>
<dbReference type="GO" id="GO:0008168">
    <property type="term" value="F:methyltransferase activity"/>
    <property type="evidence" value="ECO:0007669"/>
    <property type="project" value="UniProtKB-KW"/>
</dbReference>
<keyword evidence="1" id="KW-0808">Transferase</keyword>
<keyword evidence="1" id="KW-0489">Methyltransferase</keyword>
<protein>
    <submittedName>
        <fullName evidence="1">Methyltransferase, TIGR04325 family</fullName>
        <ecNumber evidence="1">2.1.1.-</ecNumber>
    </submittedName>
</protein>
<dbReference type="NCBIfam" id="TIGR04325">
    <property type="entry name" value="MTase_LIC12133"/>
    <property type="match status" value="1"/>
</dbReference>
<reference evidence="1 2" key="1">
    <citation type="submission" date="2020-08" db="EMBL/GenBank/DDBJ databases">
        <title>Bridging the membrane lipid divide: bacteria of the FCB group superphylum have the potential to synthesize archaeal ether lipids.</title>
        <authorList>
            <person name="Villanueva L."/>
            <person name="Von Meijenfeldt F.A.B."/>
            <person name="Westbye A.B."/>
            <person name="Yadav S."/>
            <person name="Hopmans E.C."/>
            <person name="Dutilh B.E."/>
            <person name="Sinninghe Damste J.S."/>
        </authorList>
    </citation>
    <scope>NUCLEOTIDE SEQUENCE [LARGE SCALE GENOMIC DNA]</scope>
    <source>
        <strain evidence="1">NIOZ-UU17</strain>
    </source>
</reference>
<name>A0A8J6P3L6_9BACT</name>
<sequence>MRSILNKFFKDWVPPALSHLIKGNTGVRWYGNYKSWKEAKRLSTGYESDVILEKVKTASLKVKTGKAVFERDSVIFDEIQYSWPLLAALMWISAQSKGELNVIDYGGALGSTYFQNRIFLQSLSRVRWNIVEQKHFVDAGKKYFEDDELTFYYDIKSCLNENSPNTIIFSSVIQYIKNPYALLKTIKSIGFEFLLFDRTSFVIDGKDRLTVQVVPPEIYPSSYPCWFFNTDKFYSFFHDDYEMIADFNALAGKINIDNKQSGFDKGIIFRQRK</sequence>
<dbReference type="AlphaFoldDB" id="A0A8J6P3L6"/>